<dbReference type="Proteomes" id="UP001255601">
    <property type="component" value="Unassembled WGS sequence"/>
</dbReference>
<feature type="domain" description="RNA polymerase sigma factor 70 region 4 type 2" evidence="2">
    <location>
        <begin position="76"/>
        <end position="106"/>
    </location>
</feature>
<feature type="region of interest" description="Disordered" evidence="1">
    <location>
        <begin position="107"/>
        <end position="131"/>
    </location>
</feature>
<dbReference type="GO" id="GO:0016987">
    <property type="term" value="F:sigma factor activity"/>
    <property type="evidence" value="ECO:0007669"/>
    <property type="project" value="InterPro"/>
</dbReference>
<dbReference type="AlphaFoldDB" id="A0AAJ2ETQ0"/>
<organism evidence="3 4">
    <name type="scientific">Agrobacterium larrymoorei</name>
    <dbReference type="NCBI Taxonomy" id="160699"/>
    <lineage>
        <taxon>Bacteria</taxon>
        <taxon>Pseudomonadati</taxon>
        <taxon>Pseudomonadota</taxon>
        <taxon>Alphaproteobacteria</taxon>
        <taxon>Hyphomicrobiales</taxon>
        <taxon>Rhizobiaceae</taxon>
        <taxon>Rhizobium/Agrobacterium group</taxon>
        <taxon>Agrobacterium</taxon>
    </lineage>
</organism>
<dbReference type="GO" id="GO:0003677">
    <property type="term" value="F:DNA binding"/>
    <property type="evidence" value="ECO:0007669"/>
    <property type="project" value="InterPro"/>
</dbReference>
<dbReference type="SUPFAM" id="SSF46689">
    <property type="entry name" value="Homeodomain-like"/>
    <property type="match status" value="1"/>
</dbReference>
<dbReference type="Pfam" id="PF08281">
    <property type="entry name" value="Sigma70_r4_2"/>
    <property type="match status" value="1"/>
</dbReference>
<accession>A0AAJ2ETQ0</accession>
<dbReference type="EMBL" id="JAVIZC010000003">
    <property type="protein sequence ID" value="MDR6102773.1"/>
    <property type="molecule type" value="Genomic_DNA"/>
</dbReference>
<evidence type="ECO:0000259" key="2">
    <source>
        <dbReference type="Pfam" id="PF08281"/>
    </source>
</evidence>
<dbReference type="GO" id="GO:0006352">
    <property type="term" value="P:DNA-templated transcription initiation"/>
    <property type="evidence" value="ECO:0007669"/>
    <property type="project" value="InterPro"/>
</dbReference>
<sequence>MATDLTNELLSALGDDGFFSLVEAHAGVRLYIPGDPDRSELPSTIGVDAAYRLAKAYPGGYIRVPLAREFRARRYVAEGLSNRDIAKRLGLTESGIERLLKRARKRGALKPRRKKDPRQIDMFPLPDDEEN</sequence>
<evidence type="ECO:0000256" key="1">
    <source>
        <dbReference type="SAM" id="MobiDB-lite"/>
    </source>
</evidence>
<evidence type="ECO:0000313" key="3">
    <source>
        <dbReference type="EMBL" id="MDR6102773.1"/>
    </source>
</evidence>
<dbReference type="RefSeq" id="WP_309771358.1">
    <property type="nucleotide sequence ID" value="NZ_JAVIZC010000003.1"/>
</dbReference>
<feature type="compositionally biased region" description="Basic residues" evidence="1">
    <location>
        <begin position="107"/>
        <end position="116"/>
    </location>
</feature>
<proteinExistence type="predicted"/>
<evidence type="ECO:0000313" key="4">
    <source>
        <dbReference type="Proteomes" id="UP001255601"/>
    </source>
</evidence>
<protein>
    <submittedName>
        <fullName evidence="3">CRP-like cAMP-binding protein</fullName>
    </submittedName>
</protein>
<dbReference type="InterPro" id="IPR013249">
    <property type="entry name" value="RNA_pol_sigma70_r4_t2"/>
</dbReference>
<dbReference type="Gene3D" id="1.10.10.60">
    <property type="entry name" value="Homeodomain-like"/>
    <property type="match status" value="1"/>
</dbReference>
<dbReference type="InterPro" id="IPR009057">
    <property type="entry name" value="Homeodomain-like_sf"/>
</dbReference>
<reference evidence="3" key="1">
    <citation type="submission" date="2023-08" db="EMBL/GenBank/DDBJ databases">
        <title>Functional and genomic diversity of the sorghum phyllosphere microbiome.</title>
        <authorList>
            <person name="Shade A."/>
        </authorList>
    </citation>
    <scope>NUCLEOTIDE SEQUENCE</scope>
    <source>
        <strain evidence="3">SORGH_AS_0974</strain>
    </source>
</reference>
<gene>
    <name evidence="3" type="ORF">QE369_002970</name>
</gene>
<comment type="caution">
    <text evidence="3">The sequence shown here is derived from an EMBL/GenBank/DDBJ whole genome shotgun (WGS) entry which is preliminary data.</text>
</comment>
<name>A0AAJ2ETQ0_9HYPH</name>